<feature type="domain" description="DUF1883" evidence="1">
    <location>
        <begin position="1"/>
        <end position="87"/>
    </location>
</feature>
<dbReference type="SUPFAM" id="SSF141099">
    <property type="entry name" value="Atu1913-like"/>
    <property type="match status" value="1"/>
</dbReference>
<organism evidence="2">
    <name type="scientific">Salmonella enterica I</name>
    <dbReference type="NCBI Taxonomy" id="59201"/>
    <lineage>
        <taxon>Bacteria</taxon>
        <taxon>Pseudomonadati</taxon>
        <taxon>Pseudomonadota</taxon>
        <taxon>Gammaproteobacteria</taxon>
        <taxon>Enterobacterales</taxon>
        <taxon>Enterobacteriaceae</taxon>
        <taxon>Salmonella</taxon>
    </lineage>
</organism>
<name>A0A3R1AUY3_SALET</name>
<proteinExistence type="predicted"/>
<gene>
    <name evidence="2" type="ORF">D7N80_25120</name>
</gene>
<dbReference type="Proteomes" id="UP000885348">
    <property type="component" value="Unassembled WGS sequence"/>
</dbReference>
<comment type="caution">
    <text evidence="2">The sequence shown here is derived from an EMBL/GenBank/DDBJ whole genome shotgun (WGS) entry which is preliminary data.</text>
</comment>
<reference evidence="2" key="1">
    <citation type="submission" date="2018-09" db="EMBL/GenBank/DDBJ databases">
        <authorList>
            <person name="Ashton P.M."/>
            <person name="Dallman T."/>
            <person name="Nair S."/>
            <person name="De Pinna E."/>
            <person name="Peters T."/>
            <person name="Grant K."/>
        </authorList>
    </citation>
    <scope>NUCLEOTIDE SEQUENCE [LARGE SCALE GENOMIC DNA]</scope>
    <source>
        <strain evidence="2">598938</strain>
    </source>
</reference>
<evidence type="ECO:0000259" key="1">
    <source>
        <dbReference type="Pfam" id="PF08980"/>
    </source>
</evidence>
<dbReference type="InterPro" id="IPR036488">
    <property type="entry name" value="DUF1883-like_sf"/>
</dbReference>
<evidence type="ECO:0000313" key="2">
    <source>
        <dbReference type="EMBL" id="MML56504.1"/>
    </source>
</evidence>
<dbReference type="Pfam" id="PF08980">
    <property type="entry name" value="DUF1883"/>
    <property type="match status" value="1"/>
</dbReference>
<sequence>MQYLHKRMHLNAGDTVVVDCSHQCNILLMTDSNFNGYRNGGNFEHHGGGGFFQKLPARLRVPYSGYWNVTLDLGGGSANIRHAISVIPA</sequence>
<dbReference type="Gene3D" id="4.10.1210.10">
    <property type="entry name" value="Atu1913-like"/>
    <property type="match status" value="1"/>
</dbReference>
<dbReference type="EMBL" id="RVVJ01000044">
    <property type="protein sequence ID" value="MML56504.1"/>
    <property type="molecule type" value="Genomic_DNA"/>
</dbReference>
<dbReference type="InterPro" id="IPR015073">
    <property type="entry name" value="DUF1883"/>
</dbReference>
<dbReference type="AlphaFoldDB" id="A0A3R1AUY3"/>
<accession>A0A3R1AUY3</accession>
<protein>
    <submittedName>
        <fullName evidence="2">DUF1883 domain-containing protein</fullName>
    </submittedName>
</protein>